<proteinExistence type="predicted"/>
<gene>
    <name evidence="2" type="ORF">AKAME5_001002900</name>
</gene>
<keyword evidence="3" id="KW-1185">Reference proteome</keyword>
<sequence>MDAMWIVCALRHSRAHKLAISASPAMGVRDNCCFTIPQPTNENRRVCREKHTNQPRLPRSPRRTGEIEAATAPLPGTDRRSWDHEARRQLAGESIFDV</sequence>
<organism evidence="2 3">
    <name type="scientific">Lates japonicus</name>
    <name type="common">Japanese lates</name>
    <dbReference type="NCBI Taxonomy" id="270547"/>
    <lineage>
        <taxon>Eukaryota</taxon>
        <taxon>Metazoa</taxon>
        <taxon>Chordata</taxon>
        <taxon>Craniata</taxon>
        <taxon>Vertebrata</taxon>
        <taxon>Euteleostomi</taxon>
        <taxon>Actinopterygii</taxon>
        <taxon>Neopterygii</taxon>
        <taxon>Teleostei</taxon>
        <taxon>Neoteleostei</taxon>
        <taxon>Acanthomorphata</taxon>
        <taxon>Carangaria</taxon>
        <taxon>Carangaria incertae sedis</taxon>
        <taxon>Centropomidae</taxon>
        <taxon>Lates</taxon>
    </lineage>
</organism>
<dbReference type="AlphaFoldDB" id="A0AAD3R6Y8"/>
<evidence type="ECO:0000256" key="1">
    <source>
        <dbReference type="SAM" id="MobiDB-lite"/>
    </source>
</evidence>
<name>A0AAD3R6Y8_LATJO</name>
<accession>A0AAD3R6Y8</accession>
<feature type="region of interest" description="Disordered" evidence="1">
    <location>
        <begin position="47"/>
        <end position="84"/>
    </location>
</feature>
<comment type="caution">
    <text evidence="2">The sequence shown here is derived from an EMBL/GenBank/DDBJ whole genome shotgun (WGS) entry which is preliminary data.</text>
</comment>
<evidence type="ECO:0000313" key="3">
    <source>
        <dbReference type="Proteomes" id="UP001279410"/>
    </source>
</evidence>
<dbReference type="EMBL" id="BRZM01000031">
    <property type="protein sequence ID" value="GLD57858.1"/>
    <property type="molecule type" value="Genomic_DNA"/>
</dbReference>
<dbReference type="Proteomes" id="UP001279410">
    <property type="component" value="Unassembled WGS sequence"/>
</dbReference>
<protein>
    <submittedName>
        <fullName evidence="2">Polypeptide N-acetylgalactosaminyltransferase 15-like protein</fullName>
    </submittedName>
</protein>
<reference evidence="2" key="1">
    <citation type="submission" date="2022-08" db="EMBL/GenBank/DDBJ databases">
        <title>Genome sequencing of akame (Lates japonicus).</title>
        <authorList>
            <person name="Hashiguchi Y."/>
            <person name="Takahashi H."/>
        </authorList>
    </citation>
    <scope>NUCLEOTIDE SEQUENCE</scope>
    <source>
        <strain evidence="2">Kochi</strain>
    </source>
</reference>
<evidence type="ECO:0000313" key="2">
    <source>
        <dbReference type="EMBL" id="GLD57858.1"/>
    </source>
</evidence>